<protein>
    <submittedName>
        <fullName evidence="1">Uncharacterized protein</fullName>
    </submittedName>
</protein>
<proteinExistence type="predicted"/>
<evidence type="ECO:0000313" key="1">
    <source>
        <dbReference type="EMBL" id="JAH63556.1"/>
    </source>
</evidence>
<reference evidence="1" key="1">
    <citation type="submission" date="2014-11" db="EMBL/GenBank/DDBJ databases">
        <authorList>
            <person name="Amaro Gonzalez C."/>
        </authorList>
    </citation>
    <scope>NUCLEOTIDE SEQUENCE</scope>
</reference>
<sequence>MHCGIAGSLVPKSALMNGC</sequence>
<name>A0A0E9UCN3_ANGAN</name>
<dbReference type="EMBL" id="GBXM01045021">
    <property type="protein sequence ID" value="JAH63556.1"/>
    <property type="molecule type" value="Transcribed_RNA"/>
</dbReference>
<dbReference type="AlphaFoldDB" id="A0A0E9UCN3"/>
<organism evidence="1">
    <name type="scientific">Anguilla anguilla</name>
    <name type="common">European freshwater eel</name>
    <name type="synonym">Muraena anguilla</name>
    <dbReference type="NCBI Taxonomy" id="7936"/>
    <lineage>
        <taxon>Eukaryota</taxon>
        <taxon>Metazoa</taxon>
        <taxon>Chordata</taxon>
        <taxon>Craniata</taxon>
        <taxon>Vertebrata</taxon>
        <taxon>Euteleostomi</taxon>
        <taxon>Actinopterygii</taxon>
        <taxon>Neopterygii</taxon>
        <taxon>Teleostei</taxon>
        <taxon>Anguilliformes</taxon>
        <taxon>Anguillidae</taxon>
        <taxon>Anguilla</taxon>
    </lineage>
</organism>
<accession>A0A0E9UCN3</accession>
<reference evidence="1" key="2">
    <citation type="journal article" date="2015" name="Fish Shellfish Immunol.">
        <title>Early steps in the European eel (Anguilla anguilla)-Vibrio vulnificus interaction in the gills: Role of the RtxA13 toxin.</title>
        <authorList>
            <person name="Callol A."/>
            <person name="Pajuelo D."/>
            <person name="Ebbesson L."/>
            <person name="Teles M."/>
            <person name="MacKenzie S."/>
            <person name="Amaro C."/>
        </authorList>
    </citation>
    <scope>NUCLEOTIDE SEQUENCE</scope>
</reference>